<name>A0A6P1P468_9BACT</name>
<evidence type="ECO:0000313" key="3">
    <source>
        <dbReference type="Proteomes" id="UP000464214"/>
    </source>
</evidence>
<dbReference type="Proteomes" id="UP000464214">
    <property type="component" value="Chromosome"/>
</dbReference>
<dbReference type="EMBL" id="CP047897">
    <property type="protein sequence ID" value="QHL89183.1"/>
    <property type="molecule type" value="Genomic_DNA"/>
</dbReference>
<sequence length="65" mass="7469">MYKNILQSIAGIEIYPIISFVIFFAFFIGLLGYVLVVSREHIRAMKAMPLQNENGFNTLETELRS</sequence>
<keyword evidence="3" id="KW-1185">Reference proteome</keyword>
<evidence type="ECO:0000256" key="1">
    <source>
        <dbReference type="SAM" id="Phobius"/>
    </source>
</evidence>
<feature type="transmembrane region" description="Helical" evidence="1">
    <location>
        <begin position="14"/>
        <end position="36"/>
    </location>
</feature>
<protein>
    <recommendedName>
        <fullName evidence="4">CcoQ/FixQ family Cbb3-type cytochrome c oxidase assembly chaperone</fullName>
    </recommendedName>
</protein>
<reference evidence="2 3" key="1">
    <citation type="submission" date="2020-01" db="EMBL/GenBank/DDBJ databases">
        <authorList>
            <person name="Kim M."/>
        </authorList>
    </citation>
    <scope>NUCLEOTIDE SEQUENCE [LARGE SCALE GENOMIC DNA]</scope>
    <source>
        <strain evidence="2 3">BT10</strain>
    </source>
</reference>
<organism evidence="2 3">
    <name type="scientific">Nibribacter ruber</name>
    <dbReference type="NCBI Taxonomy" id="2698458"/>
    <lineage>
        <taxon>Bacteria</taxon>
        <taxon>Pseudomonadati</taxon>
        <taxon>Bacteroidota</taxon>
        <taxon>Cytophagia</taxon>
        <taxon>Cytophagales</taxon>
        <taxon>Hymenobacteraceae</taxon>
        <taxon>Nibribacter</taxon>
    </lineage>
</organism>
<keyword evidence="1" id="KW-1133">Transmembrane helix</keyword>
<dbReference type="AlphaFoldDB" id="A0A6P1P468"/>
<accession>A0A6P1P468</accession>
<evidence type="ECO:0008006" key="4">
    <source>
        <dbReference type="Google" id="ProtNLM"/>
    </source>
</evidence>
<gene>
    <name evidence="2" type="ORF">GU926_17810</name>
</gene>
<keyword evidence="1" id="KW-0472">Membrane</keyword>
<dbReference type="KEGG" id="nib:GU926_17810"/>
<evidence type="ECO:0000313" key="2">
    <source>
        <dbReference type="EMBL" id="QHL89183.1"/>
    </source>
</evidence>
<keyword evidence="1" id="KW-0812">Transmembrane</keyword>
<dbReference type="RefSeq" id="WP_160694292.1">
    <property type="nucleotide sequence ID" value="NZ_CP047897.1"/>
</dbReference>
<proteinExistence type="predicted"/>